<accession>A0A517PB09</accession>
<gene>
    <name evidence="1" type="ORF">CA12_26470</name>
</gene>
<dbReference type="EMBL" id="CP036265">
    <property type="protein sequence ID" value="QDT16541.1"/>
    <property type="molecule type" value="Genomic_DNA"/>
</dbReference>
<name>A0A517PB09_9PLAN</name>
<dbReference type="KEGG" id="acaf:CA12_26470"/>
<dbReference type="Proteomes" id="UP000318741">
    <property type="component" value="Chromosome"/>
</dbReference>
<dbReference type="AlphaFoldDB" id="A0A517PB09"/>
<reference evidence="1 2" key="1">
    <citation type="submission" date="2019-02" db="EMBL/GenBank/DDBJ databases">
        <title>Deep-cultivation of Planctomycetes and their phenomic and genomic characterization uncovers novel biology.</title>
        <authorList>
            <person name="Wiegand S."/>
            <person name="Jogler M."/>
            <person name="Boedeker C."/>
            <person name="Pinto D."/>
            <person name="Vollmers J."/>
            <person name="Rivas-Marin E."/>
            <person name="Kohn T."/>
            <person name="Peeters S.H."/>
            <person name="Heuer A."/>
            <person name="Rast P."/>
            <person name="Oberbeckmann S."/>
            <person name="Bunk B."/>
            <person name="Jeske O."/>
            <person name="Meyerdierks A."/>
            <person name="Storesund J.E."/>
            <person name="Kallscheuer N."/>
            <person name="Luecker S."/>
            <person name="Lage O.M."/>
            <person name="Pohl T."/>
            <person name="Merkel B.J."/>
            <person name="Hornburger P."/>
            <person name="Mueller R.-W."/>
            <person name="Bruemmer F."/>
            <person name="Labrenz M."/>
            <person name="Spormann A.M."/>
            <person name="Op den Camp H."/>
            <person name="Overmann J."/>
            <person name="Amann R."/>
            <person name="Jetten M.S.M."/>
            <person name="Mascher T."/>
            <person name="Medema M.H."/>
            <person name="Devos D.P."/>
            <person name="Kaster A.-K."/>
            <person name="Ovreas L."/>
            <person name="Rohde M."/>
            <person name="Galperin M.Y."/>
            <person name="Jogler C."/>
        </authorList>
    </citation>
    <scope>NUCLEOTIDE SEQUENCE [LARGE SCALE GENOMIC DNA]</scope>
    <source>
        <strain evidence="1 2">CA12</strain>
    </source>
</reference>
<organism evidence="1 2">
    <name type="scientific">Alienimonas californiensis</name>
    <dbReference type="NCBI Taxonomy" id="2527989"/>
    <lineage>
        <taxon>Bacteria</taxon>
        <taxon>Pseudomonadati</taxon>
        <taxon>Planctomycetota</taxon>
        <taxon>Planctomycetia</taxon>
        <taxon>Planctomycetales</taxon>
        <taxon>Planctomycetaceae</taxon>
        <taxon>Alienimonas</taxon>
    </lineage>
</organism>
<evidence type="ECO:0000313" key="2">
    <source>
        <dbReference type="Proteomes" id="UP000318741"/>
    </source>
</evidence>
<sequence length="176" mass="19040">MPSPRLECAVRYGLFVACEDEDLGADESDYVSSVAGAVVTYIGSEGEELGPYPDEDGAAEREVGSLTAFIVQTRRVIDERFSLFDVCDAHSDGLADMFAAVFDNKSEMPREELGIESLWEGLMCLDAVTVDPAYRGRGVAVQAVKTTIETFCHGGTVTATPRRCRSPTRGGRRSTS</sequence>
<evidence type="ECO:0000313" key="1">
    <source>
        <dbReference type="EMBL" id="QDT16541.1"/>
    </source>
</evidence>
<keyword evidence="2" id="KW-1185">Reference proteome</keyword>
<protein>
    <submittedName>
        <fullName evidence="1">Uncharacterized protein</fullName>
    </submittedName>
</protein>
<proteinExistence type="predicted"/>